<evidence type="ECO:0000313" key="1">
    <source>
        <dbReference type="Proteomes" id="UP001652740"/>
    </source>
</evidence>
<keyword evidence="1" id="KW-1185">Reference proteome</keyword>
<name>A0A6J1WKK3_GALME</name>
<evidence type="ECO:0000313" key="2">
    <source>
        <dbReference type="RefSeq" id="XP_026755224.2"/>
    </source>
</evidence>
<dbReference type="KEGG" id="gmw:113515267"/>
<organism evidence="1 2">
    <name type="scientific">Galleria mellonella</name>
    <name type="common">Greater wax moth</name>
    <dbReference type="NCBI Taxonomy" id="7137"/>
    <lineage>
        <taxon>Eukaryota</taxon>
        <taxon>Metazoa</taxon>
        <taxon>Ecdysozoa</taxon>
        <taxon>Arthropoda</taxon>
        <taxon>Hexapoda</taxon>
        <taxon>Insecta</taxon>
        <taxon>Pterygota</taxon>
        <taxon>Neoptera</taxon>
        <taxon>Endopterygota</taxon>
        <taxon>Lepidoptera</taxon>
        <taxon>Glossata</taxon>
        <taxon>Ditrysia</taxon>
        <taxon>Pyraloidea</taxon>
        <taxon>Pyralidae</taxon>
        <taxon>Galleriinae</taxon>
        <taxon>Galleria</taxon>
    </lineage>
</organism>
<protein>
    <submittedName>
        <fullName evidence="2">Uncharacterized protein LOC113515267</fullName>
    </submittedName>
</protein>
<proteinExistence type="predicted"/>
<sequence length="230" mass="26474">MTNNDFNLDVISISSTDSVFVKNNIKHTNSVPNFDSNIAKSSADDVANINIETENQNADALNIKHDLDDKSDNCSYHSSDFEFITEEEANIEGLIINFRPKTVNNVKQPEKANLNASSHFSRFYLPGTSQYDNNFNYRENHAIPEGDDYLNLFQGIFAPALTPLHLLENKSFRSTRMNVQFEGIGFDMKVLNKKNMEDQKDVAFKEEAEECARKILEMYPEDNRKRRRQF</sequence>
<gene>
    <name evidence="2" type="primary">LOC113515267</name>
</gene>
<accession>A0A6J1WKK3</accession>
<dbReference type="GeneID" id="113515267"/>
<reference evidence="2" key="1">
    <citation type="submission" date="2025-08" db="UniProtKB">
        <authorList>
            <consortium name="RefSeq"/>
        </authorList>
    </citation>
    <scope>IDENTIFICATION</scope>
    <source>
        <tissue evidence="2">Whole larvae</tissue>
    </source>
</reference>
<dbReference type="RefSeq" id="XP_026755224.2">
    <property type="nucleotide sequence ID" value="XM_026899423.2"/>
</dbReference>
<dbReference type="AlphaFoldDB" id="A0A6J1WKK3"/>
<dbReference type="InParanoid" id="A0A6J1WKK3"/>
<dbReference type="Proteomes" id="UP001652740">
    <property type="component" value="Unplaced"/>
</dbReference>